<evidence type="ECO:0000259" key="2">
    <source>
        <dbReference type="Pfam" id="PF14810"/>
    </source>
</evidence>
<dbReference type="AlphaFoldDB" id="U3TB26"/>
<dbReference type="OrthoDB" id="7576at2157"/>
<protein>
    <submittedName>
        <fullName evidence="3">Prefoldin molecular chaperone</fullName>
    </submittedName>
</protein>
<dbReference type="Gene3D" id="3.10.450.90">
    <property type="entry name" value="ArcTGT, C2 domain"/>
    <property type="match status" value="1"/>
</dbReference>
<dbReference type="SUPFAM" id="SSF88802">
    <property type="entry name" value="Pre-PUA domain"/>
    <property type="match status" value="1"/>
</dbReference>
<dbReference type="PROSITE" id="PS50890">
    <property type="entry name" value="PUA"/>
    <property type="match status" value="1"/>
</dbReference>
<evidence type="ECO:0000259" key="1">
    <source>
        <dbReference type="Pfam" id="PF01472"/>
    </source>
</evidence>
<keyword evidence="4" id="KW-1185">Reference proteome</keyword>
<reference evidence="3 4" key="1">
    <citation type="journal article" date="2013" name="Appl. Environ. Microbiol.">
        <title>Variation of the Virus-Related Elements within Syntenic Genomes of the Hyperthermophilic Archaeon Aeropyrum.</title>
        <authorList>
            <person name="Daifuku T."/>
            <person name="Yoshida T."/>
            <person name="Kitamura T."/>
            <person name="Kawaichi S."/>
            <person name="Inoue T."/>
            <person name="Nomura K."/>
            <person name="Yoshida Y."/>
            <person name="Kuno S."/>
            <person name="Sako Y."/>
        </authorList>
    </citation>
    <scope>NUCLEOTIDE SEQUENCE [LARGE SCALE GENOMIC DNA]</scope>
    <source>
        <strain evidence="3 4">SY1</strain>
    </source>
</reference>
<feature type="domain" description="PUA" evidence="1">
    <location>
        <begin position="98"/>
        <end position="150"/>
    </location>
</feature>
<gene>
    <name evidence="3" type="ORF">ACAM_1268</name>
</gene>
<dbReference type="STRING" id="1198449.ACAM_1268"/>
<evidence type="ECO:0000313" key="4">
    <source>
        <dbReference type="Proteomes" id="UP000016887"/>
    </source>
</evidence>
<organism evidence="3 4">
    <name type="scientific">Aeropyrum camini SY1 = JCM 12091</name>
    <dbReference type="NCBI Taxonomy" id="1198449"/>
    <lineage>
        <taxon>Archaea</taxon>
        <taxon>Thermoproteota</taxon>
        <taxon>Thermoprotei</taxon>
        <taxon>Desulfurococcales</taxon>
        <taxon>Desulfurococcaceae</taxon>
        <taxon>Aeropyrum</taxon>
    </lineage>
</organism>
<dbReference type="InterPro" id="IPR036974">
    <property type="entry name" value="PUA_sf"/>
</dbReference>
<dbReference type="GO" id="GO:0003723">
    <property type="term" value="F:RNA binding"/>
    <property type="evidence" value="ECO:0007669"/>
    <property type="project" value="InterPro"/>
</dbReference>
<sequence length="151" mass="16466">MGRRPVDSRLFRLLWGRLALQFSPEAADALLSVGGLEVSFGAGGRVRQVWAGGEPYLTLRAGDGYFSLSRRAGEVLRRAVARPRFRVVVGRGVELVGSVFARQVVGGDDGLRPGDEAVVVDEDDRLLGVGRVRIPLVFIRGLDRGEVVRLR</sequence>
<dbReference type="InterPro" id="IPR002478">
    <property type="entry name" value="PUA"/>
</dbReference>
<dbReference type="Pfam" id="PF14810">
    <property type="entry name" value="TGT_C2"/>
    <property type="match status" value="1"/>
</dbReference>
<dbReference type="InterPro" id="IPR029402">
    <property type="entry name" value="TGT_C2"/>
</dbReference>
<dbReference type="GeneID" id="17110536"/>
<dbReference type="SUPFAM" id="SSF88697">
    <property type="entry name" value="PUA domain-like"/>
    <property type="match status" value="1"/>
</dbReference>
<dbReference type="KEGG" id="acj:ACAM_1268"/>
<dbReference type="InterPro" id="IPR015947">
    <property type="entry name" value="PUA-like_sf"/>
</dbReference>
<dbReference type="Pfam" id="PF01472">
    <property type="entry name" value="PUA"/>
    <property type="match status" value="1"/>
</dbReference>
<dbReference type="eggNOG" id="arCOG00991">
    <property type="taxonomic scope" value="Archaea"/>
</dbReference>
<evidence type="ECO:0000313" key="3">
    <source>
        <dbReference type="EMBL" id="BAN90737.1"/>
    </source>
</evidence>
<dbReference type="EMBL" id="AP012489">
    <property type="protein sequence ID" value="BAN90737.1"/>
    <property type="molecule type" value="Genomic_DNA"/>
</dbReference>
<dbReference type="Gene3D" id="2.30.130.10">
    <property type="entry name" value="PUA domain"/>
    <property type="match status" value="1"/>
</dbReference>
<dbReference type="CDD" id="cd21149">
    <property type="entry name" value="PUA_archaeosine_TGT"/>
    <property type="match status" value="1"/>
</dbReference>
<dbReference type="RefSeq" id="WP_022542007.1">
    <property type="nucleotide sequence ID" value="NC_022521.1"/>
</dbReference>
<dbReference type="Proteomes" id="UP000016887">
    <property type="component" value="Chromosome"/>
</dbReference>
<proteinExistence type="predicted"/>
<accession>U3TB26</accession>
<name>U3TB26_9CREN</name>
<feature type="domain" description="tRNA-guanine transglycosylase patch-forming" evidence="2">
    <location>
        <begin position="19"/>
        <end position="83"/>
    </location>
</feature>
<dbReference type="InterPro" id="IPR038250">
    <property type="entry name" value="TGT_C2_sf"/>
</dbReference>